<dbReference type="EMBL" id="CAJOBA010009356">
    <property type="protein sequence ID" value="CAF3849296.1"/>
    <property type="molecule type" value="Genomic_DNA"/>
</dbReference>
<dbReference type="AlphaFoldDB" id="A0A8S2KGQ0"/>
<organism evidence="2 3">
    <name type="scientific">Didymodactylos carnosus</name>
    <dbReference type="NCBI Taxonomy" id="1234261"/>
    <lineage>
        <taxon>Eukaryota</taxon>
        <taxon>Metazoa</taxon>
        <taxon>Spiralia</taxon>
        <taxon>Gnathifera</taxon>
        <taxon>Rotifera</taxon>
        <taxon>Eurotatoria</taxon>
        <taxon>Bdelloidea</taxon>
        <taxon>Philodinida</taxon>
        <taxon>Philodinidae</taxon>
        <taxon>Didymodactylos</taxon>
    </lineage>
</organism>
<protein>
    <submittedName>
        <fullName evidence="2">Uncharacterized protein</fullName>
    </submittedName>
</protein>
<comment type="caution">
    <text evidence="2">The sequence shown here is derived from an EMBL/GenBank/DDBJ whole genome shotgun (WGS) entry which is preliminary data.</text>
</comment>
<proteinExistence type="predicted"/>
<dbReference type="Proteomes" id="UP000682733">
    <property type="component" value="Unassembled WGS sequence"/>
</dbReference>
<evidence type="ECO:0000313" key="3">
    <source>
        <dbReference type="Proteomes" id="UP000682733"/>
    </source>
</evidence>
<dbReference type="PANTHER" id="PTHR46601">
    <property type="entry name" value="ULP_PROTEASE DOMAIN-CONTAINING PROTEIN"/>
    <property type="match status" value="1"/>
</dbReference>
<accession>A0A8S2KGQ0</accession>
<dbReference type="EMBL" id="CAJNOK010009338">
    <property type="protein sequence ID" value="CAF1086984.1"/>
    <property type="molecule type" value="Genomic_DNA"/>
</dbReference>
<evidence type="ECO:0000313" key="2">
    <source>
        <dbReference type="EMBL" id="CAF3849296.1"/>
    </source>
</evidence>
<dbReference type="Proteomes" id="UP000677228">
    <property type="component" value="Unassembled WGS sequence"/>
</dbReference>
<evidence type="ECO:0000313" key="1">
    <source>
        <dbReference type="EMBL" id="CAF1086984.1"/>
    </source>
</evidence>
<name>A0A8S2KGQ0_9BILA</name>
<gene>
    <name evidence="1" type="ORF">OVA965_LOCUS18646</name>
    <name evidence="2" type="ORF">TMI583_LOCUS18659</name>
</gene>
<dbReference type="PANTHER" id="PTHR46601:SF2">
    <property type="entry name" value="UBIQUITIN-LIKE PROTEASE FAMILY PROFILE DOMAIN-CONTAINING PROTEIN"/>
    <property type="match status" value="1"/>
</dbReference>
<reference evidence="2" key="1">
    <citation type="submission" date="2021-02" db="EMBL/GenBank/DDBJ databases">
        <authorList>
            <person name="Nowell W R."/>
        </authorList>
    </citation>
    <scope>NUCLEOTIDE SEQUENCE</scope>
</reference>
<sequence>MPTNDLTNDKYVVNSALEIIFTEIKVLVPELEIIDVFSDGAASQFKQRFMFRNLVQLARDFLFDLTWNFFGTSHGKGVVDGIGGTVKRLVWGSVLAGQTCRSAEDFVRIAKQKTNKITLVELTKNDIDASKNKLQNIFAVVKAVPKTLKTHCIKVIDNKVIECKYYSEGSRKRIIRYN</sequence>